<keyword evidence="1" id="KW-0472">Membrane</keyword>
<dbReference type="EMBL" id="JAAXKX010000003">
    <property type="protein sequence ID" value="NKN32443.1"/>
    <property type="molecule type" value="Genomic_DNA"/>
</dbReference>
<evidence type="ECO:0000256" key="1">
    <source>
        <dbReference type="SAM" id="Phobius"/>
    </source>
</evidence>
<evidence type="ECO:0000313" key="3">
    <source>
        <dbReference type="EMBL" id="NKN32443.1"/>
    </source>
</evidence>
<dbReference type="InterPro" id="IPR018649">
    <property type="entry name" value="SHOCT"/>
</dbReference>
<name>A0ABX1I4G2_9GAMM</name>
<dbReference type="RefSeq" id="WP_168666916.1">
    <property type="nucleotide sequence ID" value="NZ_JAAXKX010000003.1"/>
</dbReference>
<sequence>MHHGWMPGGLGWIFWILVILGVVWALRAGRREQRGAEGRASEEALRILESRYARGEIEHEEFERRRQDLLR</sequence>
<evidence type="ECO:0000313" key="4">
    <source>
        <dbReference type="Proteomes" id="UP000740754"/>
    </source>
</evidence>
<accession>A0ABX1I4G2</accession>
<comment type="caution">
    <text evidence="3">The sequence shown here is derived from an EMBL/GenBank/DDBJ whole genome shotgun (WGS) entry which is preliminary data.</text>
</comment>
<dbReference type="Pfam" id="PF09851">
    <property type="entry name" value="SHOCT"/>
    <property type="match status" value="1"/>
</dbReference>
<protein>
    <submittedName>
        <fullName evidence="3">SHOCT domain-containing protein</fullName>
    </submittedName>
</protein>
<feature type="transmembrane region" description="Helical" evidence="1">
    <location>
        <begin position="12"/>
        <end position="29"/>
    </location>
</feature>
<evidence type="ECO:0000259" key="2">
    <source>
        <dbReference type="Pfam" id="PF09851"/>
    </source>
</evidence>
<organism evidence="3 4">
    <name type="scientific">Marichromatium bheemlicum</name>
    <dbReference type="NCBI Taxonomy" id="365339"/>
    <lineage>
        <taxon>Bacteria</taxon>
        <taxon>Pseudomonadati</taxon>
        <taxon>Pseudomonadota</taxon>
        <taxon>Gammaproteobacteria</taxon>
        <taxon>Chromatiales</taxon>
        <taxon>Chromatiaceae</taxon>
        <taxon>Marichromatium</taxon>
    </lineage>
</organism>
<keyword evidence="1" id="KW-1133">Transmembrane helix</keyword>
<proteinExistence type="predicted"/>
<feature type="domain" description="SHOCT" evidence="2">
    <location>
        <begin position="43"/>
        <end position="70"/>
    </location>
</feature>
<gene>
    <name evidence="3" type="ORF">HF203_04320</name>
</gene>
<reference evidence="3 4" key="1">
    <citation type="submission" date="2020-04" db="EMBL/GenBank/DDBJ databases">
        <title>Draft Whole-Genome sequence of Marichromatium bheemlicum DSM 18632, type strain.</title>
        <authorList>
            <person name="Kyndt J.A."/>
            <person name="Meyer T.E."/>
        </authorList>
    </citation>
    <scope>NUCLEOTIDE SEQUENCE [LARGE SCALE GENOMIC DNA]</scope>
    <source>
        <strain evidence="3 4">DSM 18632</strain>
    </source>
</reference>
<keyword evidence="1" id="KW-0812">Transmembrane</keyword>
<dbReference type="Proteomes" id="UP000740754">
    <property type="component" value="Unassembled WGS sequence"/>
</dbReference>
<keyword evidence="4" id="KW-1185">Reference proteome</keyword>